<keyword evidence="2" id="KW-1185">Reference proteome</keyword>
<accession>A0AA48H431</accession>
<sequence>MHQPPGPHPAPGLARLVVRPDLAGARDAPGNEKTPGLAGGLLSLAGKACQLCQVSSSIVAGQDVPL</sequence>
<gene>
    <name evidence="1" type="ORF">MACH21_11540</name>
</gene>
<organism evidence="1 2">
    <name type="scientific">Roseicyclus marinus</name>
    <dbReference type="NCBI Taxonomy" id="2161673"/>
    <lineage>
        <taxon>Bacteria</taxon>
        <taxon>Pseudomonadati</taxon>
        <taxon>Pseudomonadota</taxon>
        <taxon>Alphaproteobacteria</taxon>
        <taxon>Rhodobacterales</taxon>
        <taxon>Roseobacteraceae</taxon>
        <taxon>Roseicyclus</taxon>
    </lineage>
</organism>
<dbReference type="EMBL" id="AP027266">
    <property type="protein sequence ID" value="BDW84977.1"/>
    <property type="molecule type" value="Genomic_DNA"/>
</dbReference>
<evidence type="ECO:0000313" key="2">
    <source>
        <dbReference type="Proteomes" id="UP001337723"/>
    </source>
</evidence>
<dbReference type="AlphaFoldDB" id="A0AA48H431"/>
<protein>
    <submittedName>
        <fullName evidence="1">Uncharacterized protein</fullName>
    </submittedName>
</protein>
<dbReference type="KEGG" id="rmai:MACH21_11540"/>
<proteinExistence type="predicted"/>
<name>A0AA48H431_9RHOB</name>
<dbReference type="Proteomes" id="UP001337723">
    <property type="component" value="Chromosome"/>
</dbReference>
<evidence type="ECO:0000313" key="1">
    <source>
        <dbReference type="EMBL" id="BDW84977.1"/>
    </source>
</evidence>
<reference evidence="1 2" key="1">
    <citation type="submission" date="2023-01" db="EMBL/GenBank/DDBJ databases">
        <title>Complete genome sequence of Roseicyclus marinus strain Dej080120_10.</title>
        <authorList>
            <person name="Ueki S."/>
            <person name="Maruyama F."/>
        </authorList>
    </citation>
    <scope>NUCLEOTIDE SEQUENCE [LARGE SCALE GENOMIC DNA]</scope>
    <source>
        <strain evidence="1 2">Dej080120_10</strain>
    </source>
</reference>